<dbReference type="Gene3D" id="2.60.120.10">
    <property type="entry name" value="Jelly Rolls"/>
    <property type="match status" value="1"/>
</dbReference>
<gene>
    <name evidence="2" type="ORF">ACFQV2_16690</name>
</gene>
<dbReference type="PANTHER" id="PTHR36440">
    <property type="entry name" value="PUTATIVE (AFU_ORTHOLOGUE AFUA_8G07350)-RELATED"/>
    <property type="match status" value="1"/>
</dbReference>
<dbReference type="SUPFAM" id="SSF51182">
    <property type="entry name" value="RmlC-like cupins"/>
    <property type="match status" value="1"/>
</dbReference>
<name>A0ABW2TQ68_9PSEU</name>
<proteinExistence type="predicted"/>
<dbReference type="InterPro" id="IPR053146">
    <property type="entry name" value="QDO-like"/>
</dbReference>
<evidence type="ECO:0000259" key="1">
    <source>
        <dbReference type="Pfam" id="PF07883"/>
    </source>
</evidence>
<evidence type="ECO:0000313" key="2">
    <source>
        <dbReference type="EMBL" id="MFC7614908.1"/>
    </source>
</evidence>
<dbReference type="PANTHER" id="PTHR36440:SF1">
    <property type="entry name" value="PUTATIVE (AFU_ORTHOLOGUE AFUA_8G07350)-RELATED"/>
    <property type="match status" value="1"/>
</dbReference>
<protein>
    <submittedName>
        <fullName evidence="2">Cupin domain-containing protein</fullName>
    </submittedName>
</protein>
<reference evidence="3" key="1">
    <citation type="journal article" date="2019" name="Int. J. Syst. Evol. Microbiol.">
        <title>The Global Catalogue of Microorganisms (GCM) 10K type strain sequencing project: providing services to taxonomists for standard genome sequencing and annotation.</title>
        <authorList>
            <consortium name="The Broad Institute Genomics Platform"/>
            <consortium name="The Broad Institute Genome Sequencing Center for Infectious Disease"/>
            <person name="Wu L."/>
            <person name="Ma J."/>
        </authorList>
    </citation>
    <scope>NUCLEOTIDE SEQUENCE [LARGE SCALE GENOMIC DNA]</scope>
    <source>
        <strain evidence="3">JCM 17695</strain>
    </source>
</reference>
<dbReference type="InterPro" id="IPR013096">
    <property type="entry name" value="Cupin_2"/>
</dbReference>
<dbReference type="EMBL" id="JBHTEY010000004">
    <property type="protein sequence ID" value="MFC7614908.1"/>
    <property type="molecule type" value="Genomic_DNA"/>
</dbReference>
<evidence type="ECO:0000313" key="3">
    <source>
        <dbReference type="Proteomes" id="UP001596512"/>
    </source>
</evidence>
<organism evidence="2 3">
    <name type="scientific">Actinokineospora soli</name>
    <dbReference type="NCBI Taxonomy" id="1048753"/>
    <lineage>
        <taxon>Bacteria</taxon>
        <taxon>Bacillati</taxon>
        <taxon>Actinomycetota</taxon>
        <taxon>Actinomycetes</taxon>
        <taxon>Pseudonocardiales</taxon>
        <taxon>Pseudonocardiaceae</taxon>
        <taxon>Actinokineospora</taxon>
    </lineage>
</organism>
<keyword evidence="3" id="KW-1185">Reference proteome</keyword>
<sequence length="146" mass="15402">MSLGVRRAEDVDELPAVGGNYRIRLAGADTGGRLAVVELLLDPGALGASPHVHHGHEEDFVVLEGEITFDVGHTEVVGAGGSVAVPRGTAHGFRNATARKARCLMVFTPAGYEDYFREIGRLVASGHEPTPEELTALRAEFGTSAV</sequence>
<dbReference type="Proteomes" id="UP001596512">
    <property type="component" value="Unassembled WGS sequence"/>
</dbReference>
<dbReference type="InterPro" id="IPR011051">
    <property type="entry name" value="RmlC_Cupin_sf"/>
</dbReference>
<dbReference type="Pfam" id="PF07883">
    <property type="entry name" value="Cupin_2"/>
    <property type="match status" value="1"/>
</dbReference>
<comment type="caution">
    <text evidence="2">The sequence shown here is derived from an EMBL/GenBank/DDBJ whole genome shotgun (WGS) entry which is preliminary data.</text>
</comment>
<accession>A0ABW2TQ68</accession>
<feature type="domain" description="Cupin type-2" evidence="1">
    <location>
        <begin position="40"/>
        <end position="107"/>
    </location>
</feature>
<dbReference type="InterPro" id="IPR014710">
    <property type="entry name" value="RmlC-like_jellyroll"/>
</dbReference>